<dbReference type="RefSeq" id="WP_207854925.1">
    <property type="nucleotide sequence ID" value="NZ_JAFVMG010000013.1"/>
</dbReference>
<name>A0ABS3LNU1_9PROT</name>
<organism evidence="1 2">
    <name type="scientific">Acetobacter suratthaniensis</name>
    <dbReference type="NCBI Taxonomy" id="1502841"/>
    <lineage>
        <taxon>Bacteria</taxon>
        <taxon>Pseudomonadati</taxon>
        <taxon>Pseudomonadota</taxon>
        <taxon>Alphaproteobacteria</taxon>
        <taxon>Acetobacterales</taxon>
        <taxon>Acetobacteraceae</taxon>
        <taxon>Acetobacter</taxon>
    </lineage>
</organism>
<dbReference type="Pfam" id="PF07419">
    <property type="entry name" value="PilM"/>
    <property type="match status" value="1"/>
</dbReference>
<evidence type="ECO:0000313" key="2">
    <source>
        <dbReference type="Proteomes" id="UP000664399"/>
    </source>
</evidence>
<dbReference type="EMBL" id="JAFVMG010000013">
    <property type="protein sequence ID" value="MBO1329050.1"/>
    <property type="molecule type" value="Genomic_DNA"/>
</dbReference>
<protein>
    <submittedName>
        <fullName evidence="1">Uncharacterized protein</fullName>
    </submittedName>
</protein>
<accession>A0ABS3LNU1</accession>
<gene>
    <name evidence="1" type="ORF">J2D75_11270</name>
</gene>
<keyword evidence="2" id="KW-1185">Reference proteome</keyword>
<dbReference type="InterPro" id="IPR009987">
    <property type="entry name" value="IM_PilM"/>
</dbReference>
<dbReference type="Proteomes" id="UP000664399">
    <property type="component" value="Unassembled WGS sequence"/>
</dbReference>
<sequence>MGALLAFVMLLIMELTVSTYRDLDGLITIQKQPLQMALPPDNAFLAFRAALFRYVETHPNTSGSVPLSALGLEASVTAGLKDAGDSISVNGSMLTIESWAAMSQVDILKTVTRAQGDLSIGSAQGTTWSTPHNGPMGSLPAAVTTGHVVSLVTISKGSL</sequence>
<proteinExistence type="predicted"/>
<reference evidence="1 2" key="1">
    <citation type="submission" date="2021-03" db="EMBL/GenBank/DDBJ databases">
        <title>The complete genome sequence of Acetobacter suratthaniensis TBRC 1719.</title>
        <authorList>
            <person name="Charoenyingcharoen P."/>
            <person name="Yukphan P."/>
        </authorList>
    </citation>
    <scope>NUCLEOTIDE SEQUENCE [LARGE SCALE GENOMIC DNA]</scope>
    <source>
        <strain evidence="1 2">TBRC 1719</strain>
    </source>
</reference>
<comment type="caution">
    <text evidence="1">The sequence shown here is derived from an EMBL/GenBank/DDBJ whole genome shotgun (WGS) entry which is preliminary data.</text>
</comment>
<evidence type="ECO:0000313" key="1">
    <source>
        <dbReference type="EMBL" id="MBO1329050.1"/>
    </source>
</evidence>